<keyword evidence="2" id="KW-1185">Reference proteome</keyword>
<dbReference type="Pfam" id="PF09502">
    <property type="entry name" value="HrpB4"/>
    <property type="match status" value="1"/>
</dbReference>
<proteinExistence type="predicted"/>
<dbReference type="Proteomes" id="UP000494363">
    <property type="component" value="Unassembled WGS sequence"/>
</dbReference>
<name>A0A6J5EGL4_9BURK</name>
<sequence length="252" mass="27792">MPVTSVPADLPFMRMASALQAHARNLSNAVHWMHPSHIQALLELDDAQFDRWTTSISRASNQAVRNVSLALCRYAGIVNPSSAHTWTEPVSQTGAEGVRLNAGLLDVCAPPTGLQILRMRALWFRRTETRRIIDKRVRVQLSEWAGVRLDMLLNSPYASDSPDMAELQMRFGAPALADLDAQALCAEGLALIERDVGAAAGEVLQVLRYALPHALTVPHWLSAANPQADKRGTARVFEGLAQWLPEWAWLFG</sequence>
<organism evidence="1 2">
    <name type="scientific">Paraburkholderia humisilvae</name>
    <dbReference type="NCBI Taxonomy" id="627669"/>
    <lineage>
        <taxon>Bacteria</taxon>
        <taxon>Pseudomonadati</taxon>
        <taxon>Pseudomonadota</taxon>
        <taxon>Betaproteobacteria</taxon>
        <taxon>Burkholderiales</taxon>
        <taxon>Burkholderiaceae</taxon>
        <taxon>Paraburkholderia</taxon>
    </lineage>
</organism>
<accession>A0A6J5EGL4</accession>
<evidence type="ECO:0008006" key="3">
    <source>
        <dbReference type="Google" id="ProtNLM"/>
    </source>
</evidence>
<dbReference type="RefSeq" id="WP_175228970.1">
    <property type="nucleotide sequence ID" value="NZ_CADIKH010000024.1"/>
</dbReference>
<gene>
    <name evidence="1" type="ORF">LMG29542_04865</name>
</gene>
<reference evidence="1 2" key="1">
    <citation type="submission" date="2020-04" db="EMBL/GenBank/DDBJ databases">
        <authorList>
            <person name="De Canck E."/>
        </authorList>
    </citation>
    <scope>NUCLEOTIDE SEQUENCE [LARGE SCALE GENOMIC DNA]</scope>
    <source>
        <strain evidence="1 2">LMG 29542</strain>
    </source>
</reference>
<evidence type="ECO:0000313" key="2">
    <source>
        <dbReference type="Proteomes" id="UP000494363"/>
    </source>
</evidence>
<protein>
    <recommendedName>
        <fullName evidence="3">Type III secretion protein HrpB4</fullName>
    </recommendedName>
</protein>
<dbReference type="AlphaFoldDB" id="A0A6J5EGL4"/>
<dbReference type="EMBL" id="CADIKH010000024">
    <property type="protein sequence ID" value="CAB3764332.1"/>
    <property type="molecule type" value="Genomic_DNA"/>
</dbReference>
<dbReference type="InterPro" id="IPR013393">
    <property type="entry name" value="T3SS_HrpB4"/>
</dbReference>
<evidence type="ECO:0000313" key="1">
    <source>
        <dbReference type="EMBL" id="CAB3764332.1"/>
    </source>
</evidence>